<name>A0A381T5Y7_9ZZZZ</name>
<dbReference type="AlphaFoldDB" id="A0A381T5Y7"/>
<dbReference type="EMBL" id="UINC01003998">
    <property type="protein sequence ID" value="SVA10971.1"/>
    <property type="molecule type" value="Genomic_DNA"/>
</dbReference>
<proteinExistence type="predicted"/>
<feature type="non-terminal residue" evidence="1">
    <location>
        <position position="1"/>
    </location>
</feature>
<sequence length="127" mass="13777">VPSDGHSMRLASFDVPFSRGIGDLSIVSLGSESGGLTANVNRWRKQIDLGPISESEIKTESIVGQSKSGSFRLFRLINDSSKEKAILAAVLPMEGKTLYIKLTASQQGIIELETIFTQFCSSIDKVQ</sequence>
<accession>A0A381T5Y7</accession>
<gene>
    <name evidence="1" type="ORF">METZ01_LOCUS63825</name>
</gene>
<protein>
    <submittedName>
        <fullName evidence="1">Uncharacterized protein</fullName>
    </submittedName>
</protein>
<evidence type="ECO:0000313" key="1">
    <source>
        <dbReference type="EMBL" id="SVA10971.1"/>
    </source>
</evidence>
<organism evidence="1">
    <name type="scientific">marine metagenome</name>
    <dbReference type="NCBI Taxonomy" id="408172"/>
    <lineage>
        <taxon>unclassified sequences</taxon>
        <taxon>metagenomes</taxon>
        <taxon>ecological metagenomes</taxon>
    </lineage>
</organism>
<reference evidence="1" key="1">
    <citation type="submission" date="2018-05" db="EMBL/GenBank/DDBJ databases">
        <authorList>
            <person name="Lanie J.A."/>
            <person name="Ng W.-L."/>
            <person name="Kazmierczak K.M."/>
            <person name="Andrzejewski T.M."/>
            <person name="Davidsen T.M."/>
            <person name="Wayne K.J."/>
            <person name="Tettelin H."/>
            <person name="Glass J.I."/>
            <person name="Rusch D."/>
            <person name="Podicherti R."/>
            <person name="Tsui H.-C.T."/>
            <person name="Winkler M.E."/>
        </authorList>
    </citation>
    <scope>NUCLEOTIDE SEQUENCE</scope>
</reference>